<dbReference type="FunFam" id="1.50.10.10:FF:000027">
    <property type="entry name" value="Probable mannosyl-oligosaccharide glucosidase"/>
    <property type="match status" value="1"/>
</dbReference>
<dbReference type="GO" id="GO:0009311">
    <property type="term" value="P:oligosaccharide metabolic process"/>
    <property type="evidence" value="ECO:0007669"/>
    <property type="project" value="UniProtKB-UniRule"/>
</dbReference>
<dbReference type="PANTHER" id="PTHR10412">
    <property type="entry name" value="MANNOSYL-OLIGOSACCHARIDE GLUCOSIDASE"/>
    <property type="match status" value="1"/>
</dbReference>
<comment type="catalytic activity">
    <reaction evidence="12 13">
        <text>N(4)-(alpha-D-Glc-(1-&gt;2)-alpha-D-Glc-(1-&gt;3)-alpha-D-Glc-(1-&gt;3)-alpha-D-Man-(1-&gt;2)-alpha-D-Man-(1-&gt;2)-alpha-D-Man-(1-&gt;3)-[alpha-D-Man-(1-&gt;2)-alpha-D-Man-(1-&gt;3)-[alpha-D-Man-(1-&gt;2)-alpha-D-Man-(1-&gt;6)]-alpha-D-Man-(1-&gt;6)]-beta-D-Man-(1-&gt;4)-beta-D-GlcNAc-(1-&gt;4)-beta-D-GlcNAc)-L-asparaginyl-[protein] + H2O = N(4)-(alpha-D-Glc-(1-&gt;3)-alpha-D-Glc-(1-&gt;3)-alpha-D-Man-(1-&gt;2)-alpha-D-Man-(1-&gt;2)-alpha-D-Man-(1-&gt;3)-[alpha-D-Man-(1-&gt;2)-alpha-D-Man-(1-&gt;3)-[alpha-D-Man-(1-&gt;2)-alpha-D-Man-(1-&gt;6)]-alpha-D-Man-(1-&gt;6)]-beta-D-Man-(1-&gt;4)-beta-D-GlcNAc-(1-&gt;4)-beta-D-GlcNAc)-L-asparaginyl-[protein] + beta-D-glucose</text>
        <dbReference type="Rhea" id="RHEA:55988"/>
        <dbReference type="Rhea" id="RHEA-COMP:12806"/>
        <dbReference type="Rhea" id="RHEA-COMP:14355"/>
        <dbReference type="ChEBI" id="CHEBI:15377"/>
        <dbReference type="ChEBI" id="CHEBI:15903"/>
        <dbReference type="ChEBI" id="CHEBI:59082"/>
        <dbReference type="ChEBI" id="CHEBI:132537"/>
        <dbReference type="EC" id="3.2.1.106"/>
    </reaction>
</comment>
<proteinExistence type="inferred from homology"/>
<dbReference type="FunFam" id="2.70.98.110:FF:000003">
    <property type="entry name" value="Probable mannosyl-oligosaccharide glucosidase"/>
    <property type="match status" value="1"/>
</dbReference>
<evidence type="ECO:0000256" key="9">
    <source>
        <dbReference type="ARBA" id="ARBA00023180"/>
    </source>
</evidence>
<sequence>MFPRIADLGLLCLIFPILSLWSSLLEKASNNSLLWGPYRPNLYFGVRPRIPMSLLTGLMWARVEDYQSVQENFRHTCEQHNSIHGYGWDAYDARRGGIQTIHDTGNGIDLTTTFIKVPDAGEKGGHWGVRIKGTPRHEAIDDVKTTVIFYAAMEGLGLLEPVGSTVEGDGTYGDGVAGDVEFQGESSALGPFKITIKEDRTKEGLNKHPIHGHVSEDEKPLLKTFVKSMEVPVSALWQTTPILFSSLKNQIDQYVEKFGQDNLPPPYQLYTIPHEVGRGNLHMIQKVFEGPFEFDVLFSSESAKEPLTSEILSEKAAQVLSDFRERHAEILKPQAPFQGEKYEEFSRSLLSNLVGGIGYFFGDSKVDRTYAPEYEEENEGFWEEAEDARQRAEIQLEGPVELFTSVPSRPFFPRGFLWDEGFHLLPILDYDADLVMDIVKSWFNLIDEDGWIAREQILGPEARSKVPAEFQIQYPHYANPPTLFFVLTALLDKLGSADSTKTKDNSRHLSNPDVTKESLRQLYPLLKRHYNWFRRTQKGDIKSYDRNAFSSKEVYRWRGRTPAHILPSGIDDYPRAQPPHPGELHLDAISWVGLMNKALNRIASFLGETDDVTELTGHETAIAHNIDDLHWDEAKKMYCDSTIDDFEEDVHVCHKGYISLFPFMTGLMDPKDKKMGAVLDLIADPEELWSEHGIRSLSKSSEFYGTEENYWRSPVWMNMNYLIITQLLNVARTSGPYQKQALKMYNELRKNLVETVFKSWEETGFAWEQYNPETGEGQRTQHFTGWTSLVVKVMAMPDLSKGVDHIRDEL</sequence>
<evidence type="ECO:0000313" key="18">
    <source>
        <dbReference type="EMBL" id="KAF2097063.1"/>
    </source>
</evidence>
<evidence type="ECO:0000256" key="8">
    <source>
        <dbReference type="ARBA" id="ARBA00023136"/>
    </source>
</evidence>
<evidence type="ECO:0000256" key="6">
    <source>
        <dbReference type="ARBA" id="ARBA00022968"/>
    </source>
</evidence>
<comment type="pathway">
    <text evidence="14">Glycan metabolism; N-glycan degradation.</text>
</comment>
<feature type="domain" description="Glycosyl hydrolase family 63 C-terminal" evidence="16">
    <location>
        <begin position="308"/>
        <end position="796"/>
    </location>
</feature>
<dbReference type="Pfam" id="PF16923">
    <property type="entry name" value="Glyco_hydro_63N"/>
    <property type="match status" value="1"/>
</dbReference>
<dbReference type="GO" id="GO:0004573">
    <property type="term" value="F:Glc3Man9GlcNAc2 oligosaccharide glucosidase activity"/>
    <property type="evidence" value="ECO:0007669"/>
    <property type="project" value="UniProtKB-UniRule"/>
</dbReference>
<evidence type="ECO:0000256" key="2">
    <source>
        <dbReference type="ARBA" id="ARBA00010833"/>
    </source>
</evidence>
<dbReference type="Gene3D" id="1.50.10.10">
    <property type="match status" value="1"/>
</dbReference>
<dbReference type="InterPro" id="IPR038518">
    <property type="entry name" value="Glyco_hydro_63N_sf"/>
</dbReference>
<keyword evidence="9 14" id="KW-0325">Glycoprotein</keyword>
<dbReference type="InterPro" id="IPR004888">
    <property type="entry name" value="Glycoside_hydrolase_63"/>
</dbReference>
<dbReference type="InterPro" id="IPR031335">
    <property type="entry name" value="Glyco_hydro_63_C"/>
</dbReference>
<protein>
    <recommendedName>
        <fullName evidence="11 13">Mannosyl-oligosaccharide glucosidase</fullName>
        <ecNumber evidence="11 13">3.2.1.106</ecNumber>
    </recommendedName>
    <alternativeName>
        <fullName evidence="14">Glucosidase I</fullName>
    </alternativeName>
</protein>
<feature type="signal peptide" evidence="15">
    <location>
        <begin position="1"/>
        <end position="19"/>
    </location>
</feature>
<keyword evidence="19" id="KW-1185">Reference proteome</keyword>
<evidence type="ECO:0000256" key="13">
    <source>
        <dbReference type="RuleBase" id="RU368089"/>
    </source>
</evidence>
<dbReference type="Pfam" id="PF03200">
    <property type="entry name" value="Glyco_hydro_63"/>
    <property type="match status" value="1"/>
</dbReference>
<gene>
    <name evidence="18" type="ORF">NA57DRAFT_66766</name>
</gene>
<evidence type="ECO:0000256" key="11">
    <source>
        <dbReference type="ARBA" id="ARBA00038888"/>
    </source>
</evidence>
<evidence type="ECO:0000256" key="14">
    <source>
        <dbReference type="RuleBase" id="RU369107"/>
    </source>
</evidence>
<evidence type="ECO:0000259" key="17">
    <source>
        <dbReference type="Pfam" id="PF16923"/>
    </source>
</evidence>
<dbReference type="OrthoDB" id="410058at2759"/>
<evidence type="ECO:0000256" key="15">
    <source>
        <dbReference type="SAM" id="SignalP"/>
    </source>
</evidence>
<keyword evidence="7" id="KW-1133">Transmembrane helix</keyword>
<evidence type="ECO:0000313" key="19">
    <source>
        <dbReference type="Proteomes" id="UP000799772"/>
    </source>
</evidence>
<keyword evidence="10 13" id="KW-0326">Glycosidase</keyword>
<dbReference type="AlphaFoldDB" id="A0A9P4M4M4"/>
<evidence type="ECO:0000256" key="5">
    <source>
        <dbReference type="ARBA" id="ARBA00022824"/>
    </source>
</evidence>
<feature type="chain" id="PRO_5040310730" description="Mannosyl-oligosaccharide glucosidase" evidence="15">
    <location>
        <begin position="20"/>
        <end position="810"/>
    </location>
</feature>
<keyword evidence="6" id="KW-0735">Signal-anchor</keyword>
<evidence type="ECO:0000256" key="3">
    <source>
        <dbReference type="ARBA" id="ARBA00022692"/>
    </source>
</evidence>
<comment type="subcellular location">
    <subcellularLocation>
        <location evidence="1 13">Endoplasmic reticulum membrane</location>
        <topology evidence="1 13">Single-pass type II membrane protein</topology>
    </subcellularLocation>
</comment>
<evidence type="ECO:0000259" key="16">
    <source>
        <dbReference type="Pfam" id="PF03200"/>
    </source>
</evidence>
<reference evidence="18" key="1">
    <citation type="journal article" date="2020" name="Stud. Mycol.">
        <title>101 Dothideomycetes genomes: a test case for predicting lifestyles and emergence of pathogens.</title>
        <authorList>
            <person name="Haridas S."/>
            <person name="Albert R."/>
            <person name="Binder M."/>
            <person name="Bloem J."/>
            <person name="Labutti K."/>
            <person name="Salamov A."/>
            <person name="Andreopoulos B."/>
            <person name="Baker S."/>
            <person name="Barry K."/>
            <person name="Bills G."/>
            <person name="Bluhm B."/>
            <person name="Cannon C."/>
            <person name="Castanera R."/>
            <person name="Culley D."/>
            <person name="Daum C."/>
            <person name="Ezra D."/>
            <person name="Gonzalez J."/>
            <person name="Henrissat B."/>
            <person name="Kuo A."/>
            <person name="Liang C."/>
            <person name="Lipzen A."/>
            <person name="Lutzoni F."/>
            <person name="Magnuson J."/>
            <person name="Mondo S."/>
            <person name="Nolan M."/>
            <person name="Ohm R."/>
            <person name="Pangilinan J."/>
            <person name="Park H.-J."/>
            <person name="Ramirez L."/>
            <person name="Alfaro M."/>
            <person name="Sun H."/>
            <person name="Tritt A."/>
            <person name="Yoshinaga Y."/>
            <person name="Zwiers L.-H."/>
            <person name="Turgeon B."/>
            <person name="Goodwin S."/>
            <person name="Spatafora J."/>
            <person name="Crous P."/>
            <person name="Grigoriev I."/>
        </authorList>
    </citation>
    <scope>NUCLEOTIDE SEQUENCE</scope>
    <source>
        <strain evidence="18">CBS 133067</strain>
    </source>
</reference>
<evidence type="ECO:0000256" key="4">
    <source>
        <dbReference type="ARBA" id="ARBA00022801"/>
    </source>
</evidence>
<dbReference type="Proteomes" id="UP000799772">
    <property type="component" value="Unassembled WGS sequence"/>
</dbReference>
<comment type="caution">
    <text evidence="18">The sequence shown here is derived from an EMBL/GenBank/DDBJ whole genome shotgun (WGS) entry which is preliminary data.</text>
</comment>
<keyword evidence="4 13" id="KW-0378">Hydrolase</keyword>
<keyword evidence="5 13" id="KW-0256">Endoplasmic reticulum</keyword>
<comment type="similarity">
    <text evidence="2 13">Belongs to the glycosyl hydrolase 63 family.</text>
</comment>
<dbReference type="InterPro" id="IPR012341">
    <property type="entry name" value="6hp_glycosidase-like_sf"/>
</dbReference>
<organism evidence="18 19">
    <name type="scientific">Rhizodiscina lignyota</name>
    <dbReference type="NCBI Taxonomy" id="1504668"/>
    <lineage>
        <taxon>Eukaryota</taxon>
        <taxon>Fungi</taxon>
        <taxon>Dikarya</taxon>
        <taxon>Ascomycota</taxon>
        <taxon>Pezizomycotina</taxon>
        <taxon>Dothideomycetes</taxon>
        <taxon>Pleosporomycetidae</taxon>
        <taxon>Aulographales</taxon>
        <taxon>Rhizodiscinaceae</taxon>
        <taxon>Rhizodiscina</taxon>
    </lineage>
</organism>
<dbReference type="InterPro" id="IPR008928">
    <property type="entry name" value="6-hairpin_glycosidase_sf"/>
</dbReference>
<dbReference type="EC" id="3.2.1.106" evidence="11 13"/>
<keyword evidence="15" id="KW-0732">Signal</keyword>
<name>A0A9P4M4M4_9PEZI</name>
<evidence type="ECO:0000256" key="12">
    <source>
        <dbReference type="ARBA" id="ARBA00052431"/>
    </source>
</evidence>
<accession>A0A9P4M4M4</accession>
<feature type="domain" description="Glycosyl hydrolase family 63 N-terminal" evidence="17">
    <location>
        <begin position="32"/>
        <end position="270"/>
    </location>
</feature>
<dbReference type="PANTHER" id="PTHR10412:SF11">
    <property type="entry name" value="MANNOSYL-OLIGOSACCHARIDE GLUCOSIDASE"/>
    <property type="match status" value="1"/>
</dbReference>
<dbReference type="SUPFAM" id="SSF48208">
    <property type="entry name" value="Six-hairpin glycosidases"/>
    <property type="match status" value="1"/>
</dbReference>
<dbReference type="InterPro" id="IPR031631">
    <property type="entry name" value="Glyco_hydro_63N"/>
</dbReference>
<dbReference type="EMBL" id="ML978128">
    <property type="protein sequence ID" value="KAF2097063.1"/>
    <property type="molecule type" value="Genomic_DNA"/>
</dbReference>
<evidence type="ECO:0000256" key="7">
    <source>
        <dbReference type="ARBA" id="ARBA00022989"/>
    </source>
</evidence>
<dbReference type="Gene3D" id="2.70.98.110">
    <property type="entry name" value="Glycosyl hydrolase family 63, N-terminal domain"/>
    <property type="match status" value="1"/>
</dbReference>
<evidence type="ECO:0000256" key="1">
    <source>
        <dbReference type="ARBA" id="ARBA00004648"/>
    </source>
</evidence>
<dbReference type="GO" id="GO:0005789">
    <property type="term" value="C:endoplasmic reticulum membrane"/>
    <property type="evidence" value="ECO:0007669"/>
    <property type="project" value="UniProtKB-SubCell"/>
</dbReference>
<keyword evidence="3" id="KW-0812">Transmembrane</keyword>
<keyword evidence="8" id="KW-0472">Membrane</keyword>
<evidence type="ECO:0000256" key="10">
    <source>
        <dbReference type="ARBA" id="ARBA00023295"/>
    </source>
</evidence>
<comment type="function">
    <text evidence="13">Cleaves the distal alpha 1,2-linked glucose residue from the Glc(3)Man(9)GlcNAc(2) oligosaccharide precursor.</text>
</comment>
<dbReference type="GO" id="GO:0006487">
    <property type="term" value="P:protein N-linked glycosylation"/>
    <property type="evidence" value="ECO:0007669"/>
    <property type="project" value="UniProtKB-UniRule"/>
</dbReference>